<proteinExistence type="inferred from homology"/>
<dbReference type="KEGG" id="mbry:B1812_13320"/>
<sequence>MIQTLHILSLAAAVIAACPVAMAAAACAPDKLGTAREIEINGSEALSLGLQSYPRTLDLKDHEVVLTFDDGPAEPTPQILEALKRECVQATFFLIGKNAKEMPHLVKREIEEGHTVGYHSMTHPDRTLRLMSLAEAKADIDAGIEAVDMAAFGKVGEHPQPFFRFPGFADTPELLNYVHSRGMAVLGSDLWASDWRKMTPQEELKLVLERLEKEKKGIVLFHDNKPVTAKMLPDFLRALKERGYKVVHLVSGSGTTPIEEADADWKSTTAPIVEKILKAKQHEKHKKETRDKAAPEKEHEGM</sequence>
<dbReference type="InterPro" id="IPR050248">
    <property type="entry name" value="Polysacc_deacetylase_ArnD"/>
</dbReference>
<dbReference type="PROSITE" id="PS51677">
    <property type="entry name" value="NODB"/>
    <property type="match status" value="1"/>
</dbReference>
<gene>
    <name evidence="10" type="ORF">B1812_13320</name>
</gene>
<name>A0A1W6MWD5_9HYPH</name>
<feature type="domain" description="NodB homology" evidence="9">
    <location>
        <begin position="62"/>
        <end position="247"/>
    </location>
</feature>
<organism evidence="10 11">
    <name type="scientific">Methylocystis bryophila</name>
    <dbReference type="NCBI Taxonomy" id="655015"/>
    <lineage>
        <taxon>Bacteria</taxon>
        <taxon>Pseudomonadati</taxon>
        <taxon>Pseudomonadota</taxon>
        <taxon>Alphaproteobacteria</taxon>
        <taxon>Hyphomicrobiales</taxon>
        <taxon>Methylocystaceae</taxon>
        <taxon>Methylocystis</taxon>
    </lineage>
</organism>
<feature type="signal peptide" evidence="8">
    <location>
        <begin position="1"/>
        <end position="23"/>
    </location>
</feature>
<feature type="compositionally biased region" description="Basic and acidic residues" evidence="7">
    <location>
        <begin position="286"/>
        <end position="302"/>
    </location>
</feature>
<dbReference type="PANTHER" id="PTHR10587:SF133">
    <property type="entry name" value="CHITIN DEACETYLASE 1-RELATED"/>
    <property type="match status" value="1"/>
</dbReference>
<evidence type="ECO:0000259" key="9">
    <source>
        <dbReference type="PROSITE" id="PS51677"/>
    </source>
</evidence>
<dbReference type="Proteomes" id="UP000193978">
    <property type="component" value="Chromosome"/>
</dbReference>
<protein>
    <recommendedName>
        <fullName evidence="3">Chitooligosaccharide deacetylase</fullName>
    </recommendedName>
    <alternativeName>
        <fullName evidence="6">Nodulation protein B</fullName>
    </alternativeName>
</protein>
<evidence type="ECO:0000256" key="6">
    <source>
        <dbReference type="ARBA" id="ARBA00032976"/>
    </source>
</evidence>
<keyword evidence="5" id="KW-0378">Hydrolase</keyword>
<reference evidence="10 11" key="1">
    <citation type="submission" date="2017-02" db="EMBL/GenBank/DDBJ databases">
        <authorList>
            <person name="Peterson S.W."/>
        </authorList>
    </citation>
    <scope>NUCLEOTIDE SEQUENCE [LARGE SCALE GENOMIC DNA]</scope>
    <source>
        <strain evidence="10 11">S285</strain>
    </source>
</reference>
<feature type="chain" id="PRO_5012032054" description="Chitooligosaccharide deacetylase" evidence="8">
    <location>
        <begin position="24"/>
        <end position="302"/>
    </location>
</feature>
<evidence type="ECO:0000256" key="2">
    <source>
        <dbReference type="ARBA" id="ARBA00010973"/>
    </source>
</evidence>
<evidence type="ECO:0000313" key="10">
    <source>
        <dbReference type="EMBL" id="ARN81902.1"/>
    </source>
</evidence>
<comment type="similarity">
    <text evidence="2">Belongs to the polysaccharide deacetylase family.</text>
</comment>
<evidence type="ECO:0000256" key="5">
    <source>
        <dbReference type="ARBA" id="ARBA00022801"/>
    </source>
</evidence>
<dbReference type="InterPro" id="IPR011330">
    <property type="entry name" value="Glyco_hydro/deAcase_b/a-brl"/>
</dbReference>
<accession>A0A1W6MWD5</accession>
<dbReference type="SUPFAM" id="SSF88713">
    <property type="entry name" value="Glycoside hydrolase/deacetylase"/>
    <property type="match status" value="1"/>
</dbReference>
<evidence type="ECO:0000256" key="7">
    <source>
        <dbReference type="SAM" id="MobiDB-lite"/>
    </source>
</evidence>
<keyword evidence="8" id="KW-0732">Signal</keyword>
<evidence type="ECO:0000256" key="3">
    <source>
        <dbReference type="ARBA" id="ARBA00020071"/>
    </source>
</evidence>
<dbReference type="AlphaFoldDB" id="A0A1W6MWD5"/>
<feature type="region of interest" description="Disordered" evidence="7">
    <location>
        <begin position="278"/>
        <end position="302"/>
    </location>
</feature>
<dbReference type="PANTHER" id="PTHR10587">
    <property type="entry name" value="GLYCOSYL TRANSFERASE-RELATED"/>
    <property type="match status" value="1"/>
</dbReference>
<comment type="function">
    <text evidence="1">Is involved in generating a small heat-stable compound (Nod), an acylated oligomer of N-acetylglucosamine, that stimulates mitosis in various plant protoplasts.</text>
</comment>
<dbReference type="EMBL" id="CP019948">
    <property type="protein sequence ID" value="ARN81902.1"/>
    <property type="molecule type" value="Genomic_DNA"/>
</dbReference>
<dbReference type="GO" id="GO:0016810">
    <property type="term" value="F:hydrolase activity, acting on carbon-nitrogen (but not peptide) bonds"/>
    <property type="evidence" value="ECO:0007669"/>
    <property type="project" value="InterPro"/>
</dbReference>
<evidence type="ECO:0000256" key="1">
    <source>
        <dbReference type="ARBA" id="ARBA00003236"/>
    </source>
</evidence>
<dbReference type="Gene3D" id="3.20.20.370">
    <property type="entry name" value="Glycoside hydrolase/deacetylase"/>
    <property type="match status" value="1"/>
</dbReference>
<dbReference type="Pfam" id="PF01522">
    <property type="entry name" value="Polysacc_deac_1"/>
    <property type="match status" value="1"/>
</dbReference>
<keyword evidence="4" id="KW-0479">Metal-binding</keyword>
<dbReference type="GO" id="GO:0046872">
    <property type="term" value="F:metal ion binding"/>
    <property type="evidence" value="ECO:0007669"/>
    <property type="project" value="UniProtKB-KW"/>
</dbReference>
<dbReference type="RefSeq" id="WP_245299911.1">
    <property type="nucleotide sequence ID" value="NZ_AP027149.1"/>
</dbReference>
<evidence type="ECO:0000256" key="4">
    <source>
        <dbReference type="ARBA" id="ARBA00022723"/>
    </source>
</evidence>
<dbReference type="GO" id="GO:0016020">
    <property type="term" value="C:membrane"/>
    <property type="evidence" value="ECO:0007669"/>
    <property type="project" value="TreeGrafter"/>
</dbReference>
<dbReference type="GO" id="GO:0005975">
    <property type="term" value="P:carbohydrate metabolic process"/>
    <property type="evidence" value="ECO:0007669"/>
    <property type="project" value="InterPro"/>
</dbReference>
<dbReference type="CDD" id="cd10917">
    <property type="entry name" value="CE4_NodB_like_6s_7s"/>
    <property type="match status" value="1"/>
</dbReference>
<dbReference type="InterPro" id="IPR002509">
    <property type="entry name" value="NODB_dom"/>
</dbReference>
<keyword evidence="11" id="KW-1185">Reference proteome</keyword>
<dbReference type="STRING" id="655015.B1812_13320"/>
<evidence type="ECO:0000313" key="11">
    <source>
        <dbReference type="Proteomes" id="UP000193978"/>
    </source>
</evidence>
<evidence type="ECO:0000256" key="8">
    <source>
        <dbReference type="SAM" id="SignalP"/>
    </source>
</evidence>